<organism evidence="2 3">
    <name type="scientific">Gigaspora margarita</name>
    <dbReference type="NCBI Taxonomy" id="4874"/>
    <lineage>
        <taxon>Eukaryota</taxon>
        <taxon>Fungi</taxon>
        <taxon>Fungi incertae sedis</taxon>
        <taxon>Mucoromycota</taxon>
        <taxon>Glomeromycotina</taxon>
        <taxon>Glomeromycetes</taxon>
        <taxon>Diversisporales</taxon>
        <taxon>Gigasporaceae</taxon>
        <taxon>Gigaspora</taxon>
    </lineage>
</organism>
<dbReference type="EMBL" id="CAJVQB010009764">
    <property type="protein sequence ID" value="CAG8733376.1"/>
    <property type="molecule type" value="Genomic_DNA"/>
</dbReference>
<evidence type="ECO:0000256" key="1">
    <source>
        <dbReference type="SAM" id="Coils"/>
    </source>
</evidence>
<keyword evidence="3" id="KW-1185">Reference proteome</keyword>
<protein>
    <submittedName>
        <fullName evidence="2">44005_t:CDS:1</fullName>
    </submittedName>
</protein>
<keyword evidence="1" id="KW-0175">Coiled coil</keyword>
<name>A0ABN7V5M8_GIGMA</name>
<feature type="coiled-coil region" evidence="1">
    <location>
        <begin position="207"/>
        <end position="234"/>
    </location>
</feature>
<comment type="caution">
    <text evidence="2">The sequence shown here is derived from an EMBL/GenBank/DDBJ whole genome shotgun (WGS) entry which is preliminary data.</text>
</comment>
<feature type="coiled-coil region" evidence="1">
    <location>
        <begin position="9"/>
        <end position="36"/>
    </location>
</feature>
<reference evidence="2 3" key="1">
    <citation type="submission" date="2021-06" db="EMBL/GenBank/DDBJ databases">
        <authorList>
            <person name="Kallberg Y."/>
            <person name="Tangrot J."/>
            <person name="Rosling A."/>
        </authorList>
    </citation>
    <scope>NUCLEOTIDE SEQUENCE [LARGE SCALE GENOMIC DNA]</scope>
    <source>
        <strain evidence="2 3">120-4 pot B 10/14</strain>
    </source>
</reference>
<dbReference type="Proteomes" id="UP000789901">
    <property type="component" value="Unassembled WGS sequence"/>
</dbReference>
<accession>A0ABN7V5M8</accession>
<evidence type="ECO:0000313" key="3">
    <source>
        <dbReference type="Proteomes" id="UP000789901"/>
    </source>
</evidence>
<proteinExistence type="predicted"/>
<gene>
    <name evidence="2" type="ORF">GMARGA_LOCUS14613</name>
</gene>
<evidence type="ECO:0000313" key="2">
    <source>
        <dbReference type="EMBL" id="CAG8733376.1"/>
    </source>
</evidence>
<sequence length="249" mass="29986">MQQNEEEKAKDSDIEFKDIKNELEKSKENVINLIDDETMAQKIRESNLYNNQKNELQLLHVTRLRQLQRELYENNENKIGIAKYLSKEQKNDLHCLRNDRKWNLKRETTFEKFKKDIENEEFIGNLLDRKLYNTLIKNNTLLNKEQKTQLHKQRAKQISNRLEDKGYYDSRISEIKKNFLTNRKVFDLHILRRHQLDKLQAKTKDEIFDTLSQLLNLTEDLEELTDEVQITSNIKKLNQTLLTNECYID</sequence>